<gene>
    <name evidence="1" type="ORF">DSO57_1002499</name>
</gene>
<protein>
    <submittedName>
        <fullName evidence="1">Uncharacterized protein</fullName>
    </submittedName>
</protein>
<dbReference type="Proteomes" id="UP001165960">
    <property type="component" value="Unassembled WGS sequence"/>
</dbReference>
<organism evidence="1 2">
    <name type="scientific">Entomophthora muscae</name>
    <dbReference type="NCBI Taxonomy" id="34485"/>
    <lineage>
        <taxon>Eukaryota</taxon>
        <taxon>Fungi</taxon>
        <taxon>Fungi incertae sedis</taxon>
        <taxon>Zoopagomycota</taxon>
        <taxon>Entomophthoromycotina</taxon>
        <taxon>Entomophthoromycetes</taxon>
        <taxon>Entomophthorales</taxon>
        <taxon>Entomophthoraceae</taxon>
        <taxon>Entomophthora</taxon>
    </lineage>
</organism>
<proteinExistence type="predicted"/>
<sequence>MWWGLDSGMQLWFLFVGGGVCFDGDLLADCPLISDRCQVGGFEFSAGQKGGPECWLKTRAGISCHYLADYGMEACAGCYRNIRECGYFEKEDKVAVECPVAGDKCKFYSDMLINLDDPDVPGCWKRDDEGEWSCLVLSKGCPSGFADITKCHGEVVEEKAAVASIERCPEVDDMCWHSERAAFKMGDENVPECWAVVDKSVRCRFKAEVGGRCPKGSFDTSHCHAASEAQIRECPGEGAKCVFEKRLYEFGEHVTPQCWQGTPGGFTCQPREDGCPDGMLDLTLCPPHRPPVDPRCPLLKDKCAIDGKKYHISEGPECWRRTEATVDCAFADSDGSCPKDYVLLATCPIREFPAVPILSTRPCPSPMDKCFDGKTKYFATDPTRPACWAKVGTSFLCINASPCPPATINTHSCNLLECPQYDTKCSLGNTLQDPDAPPCWKNTTAGFTCNPKSYSGFCQPSEVDISLCNRKLRRPPCPNANATS</sequence>
<evidence type="ECO:0000313" key="1">
    <source>
        <dbReference type="EMBL" id="KAJ9063199.1"/>
    </source>
</evidence>
<comment type="caution">
    <text evidence="1">The sequence shown here is derived from an EMBL/GenBank/DDBJ whole genome shotgun (WGS) entry which is preliminary data.</text>
</comment>
<reference evidence="1" key="1">
    <citation type="submission" date="2022-04" db="EMBL/GenBank/DDBJ databases">
        <title>Genome of the entomopathogenic fungus Entomophthora muscae.</title>
        <authorList>
            <person name="Elya C."/>
            <person name="Lovett B.R."/>
            <person name="Lee E."/>
            <person name="Macias A.M."/>
            <person name="Hajek A.E."/>
            <person name="De Bivort B.L."/>
            <person name="Kasson M.T."/>
            <person name="De Fine Licht H.H."/>
            <person name="Stajich J.E."/>
        </authorList>
    </citation>
    <scope>NUCLEOTIDE SEQUENCE</scope>
    <source>
        <strain evidence="1">Berkeley</strain>
    </source>
</reference>
<accession>A0ACC2SLC2</accession>
<evidence type="ECO:0000313" key="2">
    <source>
        <dbReference type="Proteomes" id="UP001165960"/>
    </source>
</evidence>
<keyword evidence="2" id="KW-1185">Reference proteome</keyword>
<dbReference type="EMBL" id="QTSX02004976">
    <property type="protein sequence ID" value="KAJ9063199.1"/>
    <property type="molecule type" value="Genomic_DNA"/>
</dbReference>
<name>A0ACC2SLC2_9FUNG</name>